<dbReference type="Proteomes" id="UP000254554">
    <property type="component" value="Unassembled WGS sequence"/>
</dbReference>
<organism evidence="1 2">
    <name type="scientific">Fluoribacter dumoffii</name>
    <dbReference type="NCBI Taxonomy" id="463"/>
    <lineage>
        <taxon>Bacteria</taxon>
        <taxon>Pseudomonadati</taxon>
        <taxon>Pseudomonadota</taxon>
        <taxon>Gammaproteobacteria</taxon>
        <taxon>Legionellales</taxon>
        <taxon>Legionellaceae</taxon>
        <taxon>Fluoribacter</taxon>
    </lineage>
</organism>
<dbReference type="InterPro" id="IPR026325">
    <property type="entry name" value="DUF932"/>
</dbReference>
<dbReference type="RefSeq" id="WP_058393317.1">
    <property type="nucleotide sequence ID" value="NZ_UGGT01000002.1"/>
</dbReference>
<accession>A0A377IVL4</accession>
<dbReference type="Pfam" id="PF06067">
    <property type="entry name" value="DUF932"/>
    <property type="match status" value="1"/>
</dbReference>
<dbReference type="AlphaFoldDB" id="A0A377IVL4"/>
<evidence type="ECO:0000313" key="2">
    <source>
        <dbReference type="Proteomes" id="UP000254554"/>
    </source>
</evidence>
<dbReference type="OrthoDB" id="4554729at2"/>
<keyword evidence="2" id="KW-1185">Reference proteome</keyword>
<protein>
    <submittedName>
        <fullName evidence="1">Domain of uncharacterized function (DUF932)</fullName>
    </submittedName>
</protein>
<sequence>MNHFLTMDNLYRKAPSIFTQSSAEGTSAKYQHISTLELVEKLMAEGFKPTSARQSNSRLESKKSFAKHCIRFRHVDTKPSASQLFPELVLINSHDGLSSYRLYAGLYRLVCSNGLVAGKEYDDVKVRHQGDVVGNVIEGTYSIIDTAKQLINVTDKMSSVILDKKEQLILAEAAHSLRFEDSETGSSIEPQKLLSPRRSSEVNKDDLFTVFNIVQENVIKGGVRGYGRDSQGYPKRIRTREIKSIDQDTSLNRALWTLTEKMMQLKGIQ</sequence>
<gene>
    <name evidence="1" type="ORF">NCTC11370_03553</name>
</gene>
<name>A0A377IVL4_9GAMM</name>
<dbReference type="EMBL" id="UGGT01000002">
    <property type="protein sequence ID" value="STO91575.1"/>
    <property type="molecule type" value="Genomic_DNA"/>
</dbReference>
<reference evidence="1 2" key="1">
    <citation type="submission" date="2018-06" db="EMBL/GenBank/DDBJ databases">
        <authorList>
            <consortium name="Pathogen Informatics"/>
            <person name="Doyle S."/>
        </authorList>
    </citation>
    <scope>NUCLEOTIDE SEQUENCE [LARGE SCALE GENOMIC DNA]</scope>
    <source>
        <strain evidence="1 2">NCTC11370</strain>
    </source>
</reference>
<evidence type="ECO:0000313" key="1">
    <source>
        <dbReference type="EMBL" id="STO91575.1"/>
    </source>
</evidence>
<proteinExistence type="predicted"/>